<evidence type="ECO:0000313" key="2">
    <source>
        <dbReference type="Proteomes" id="UP001595997"/>
    </source>
</evidence>
<name>A0ABV9A3B3_9ACTN</name>
<gene>
    <name evidence="1" type="ORF">ACFPA8_08000</name>
</gene>
<dbReference type="Proteomes" id="UP001595997">
    <property type="component" value="Unassembled WGS sequence"/>
</dbReference>
<evidence type="ECO:0000313" key="1">
    <source>
        <dbReference type="EMBL" id="MFC4494074.1"/>
    </source>
</evidence>
<proteinExistence type="predicted"/>
<dbReference type="EMBL" id="JBHSFH010000004">
    <property type="protein sequence ID" value="MFC4494074.1"/>
    <property type="molecule type" value="Genomic_DNA"/>
</dbReference>
<reference evidence="2" key="1">
    <citation type="journal article" date="2019" name="Int. J. Syst. Evol. Microbiol.">
        <title>The Global Catalogue of Microorganisms (GCM) 10K type strain sequencing project: providing services to taxonomists for standard genome sequencing and annotation.</title>
        <authorList>
            <consortium name="The Broad Institute Genomics Platform"/>
            <consortium name="The Broad Institute Genome Sequencing Center for Infectious Disease"/>
            <person name="Wu L."/>
            <person name="Ma J."/>
        </authorList>
    </citation>
    <scope>NUCLEOTIDE SEQUENCE [LARGE SCALE GENOMIC DNA]</scope>
    <source>
        <strain evidence="2">CGMCC 4.7357</strain>
    </source>
</reference>
<sequence length="300" mass="33095">MTSLRARRHQKQRERLADSVARSVLAEWSKVRPEAVARDWGELLPRVTAMVQAGQLHSAQGTHTFMRELLGPDAEDAPEIVSEQFASQTPDGRNLMGLLAQAIPTAIRALRSGRSSAEAHATGGAFLDLATRTVVADTGRQADQVSMVANRKVRAYVRTLQLPSCARCIILAGREYGTSTGFLRHPRCDCTMEPVTRKHTPVVPDPEDIVAAMSPAERRKAFGEAGAQAIEDGARTSSVVNARKGMTKIEMHGREVQATYQGTGRRKNKKPPRLMPEAIYEIAESREEAIRLLYRNGYLR</sequence>
<protein>
    <recommendedName>
        <fullName evidence="3">Phage protein</fullName>
    </recommendedName>
</protein>
<comment type="caution">
    <text evidence="1">The sequence shown here is derived from an EMBL/GenBank/DDBJ whole genome shotgun (WGS) entry which is preliminary data.</text>
</comment>
<accession>A0ABV9A3B3</accession>
<organism evidence="1 2">
    <name type="scientific">Streptomyces ovatisporus</name>
    <dbReference type="NCBI Taxonomy" id="1128682"/>
    <lineage>
        <taxon>Bacteria</taxon>
        <taxon>Bacillati</taxon>
        <taxon>Actinomycetota</taxon>
        <taxon>Actinomycetes</taxon>
        <taxon>Kitasatosporales</taxon>
        <taxon>Streptomycetaceae</taxon>
        <taxon>Streptomyces</taxon>
    </lineage>
</organism>
<keyword evidence="2" id="KW-1185">Reference proteome</keyword>
<evidence type="ECO:0008006" key="3">
    <source>
        <dbReference type="Google" id="ProtNLM"/>
    </source>
</evidence>
<dbReference type="RefSeq" id="WP_386444367.1">
    <property type="nucleotide sequence ID" value="NZ_JBHSFH010000004.1"/>
</dbReference>